<dbReference type="Gene3D" id="3.40.50.1980">
    <property type="entry name" value="Nitrogenase molybdenum iron protein domain"/>
    <property type="match status" value="3"/>
</dbReference>
<evidence type="ECO:0000313" key="6">
    <source>
        <dbReference type="EMBL" id="MRH45091.1"/>
    </source>
</evidence>
<dbReference type="Pfam" id="PF01297">
    <property type="entry name" value="ZnuA"/>
    <property type="match status" value="1"/>
</dbReference>
<name>A0A6A8DMQ2_9BACI</name>
<evidence type="ECO:0000256" key="4">
    <source>
        <dbReference type="SAM" id="MobiDB-lite"/>
    </source>
</evidence>
<dbReference type="Proteomes" id="UP000799092">
    <property type="component" value="Unassembled WGS sequence"/>
</dbReference>
<dbReference type="PROSITE" id="PS51257">
    <property type="entry name" value="PROKAR_LIPOPROTEIN"/>
    <property type="match status" value="1"/>
</dbReference>
<evidence type="ECO:0000256" key="2">
    <source>
        <dbReference type="ARBA" id="ARBA00022729"/>
    </source>
</evidence>
<dbReference type="InterPro" id="IPR006127">
    <property type="entry name" value="ZnuA-like"/>
</dbReference>
<sequence length="383" mass="42973">MKTAMIFFLILITFLVGCGSEEASQTDSKTDSKEQDEVLKVFTTLYPIEDFVNKIGGSHVEVVSILPAGTDPHTYEPTSKTLVDIAEADVFFYNGAGLEAYAEKIIGAIEDEDTVVAEAAHGVNLLNHVHDEAEHSEEEAHGHDEAEHSEEEAHGHDEAEHSEEEAHGHDDTEHSEEEAHGHDEAEHGEEAAHGHDDTEDSEEETHDHGDMDPHVWLDPIRAITLAENITETLISVKPELAEEFTTNFNQLKLDLEELDKEFHNKVESKKQSKILVAHAAYGYWEKAYGIEQIAITGISPSNEPSHKELERVITKVKENNINYIFFEQNVTPKVAEVIQNEVKVEPLKIHNLSVLTEEDIENNEDYFSLMYKNIDVLVKALAK</sequence>
<accession>A0A6A8DMQ2</accession>
<reference evidence="6" key="1">
    <citation type="submission" date="2019-11" db="EMBL/GenBank/DDBJ databases">
        <authorList>
            <person name="Li J."/>
        </authorList>
    </citation>
    <scope>NUCLEOTIDE SEQUENCE</scope>
    <source>
        <strain evidence="6">B6B</strain>
    </source>
</reference>
<evidence type="ECO:0000256" key="5">
    <source>
        <dbReference type="SAM" id="SignalP"/>
    </source>
</evidence>
<dbReference type="OrthoDB" id="9810636at2"/>
<evidence type="ECO:0000256" key="1">
    <source>
        <dbReference type="ARBA" id="ARBA00022448"/>
    </source>
</evidence>
<dbReference type="InterPro" id="IPR006129">
    <property type="entry name" value="AdhesinB"/>
</dbReference>
<organism evidence="6 7">
    <name type="scientific">Aquibacillus halophilus</name>
    <dbReference type="NCBI Taxonomy" id="930132"/>
    <lineage>
        <taxon>Bacteria</taxon>
        <taxon>Bacillati</taxon>
        <taxon>Bacillota</taxon>
        <taxon>Bacilli</taxon>
        <taxon>Bacillales</taxon>
        <taxon>Bacillaceae</taxon>
        <taxon>Aquibacillus</taxon>
    </lineage>
</organism>
<dbReference type="EMBL" id="WJNG01000025">
    <property type="protein sequence ID" value="MRH45091.1"/>
    <property type="molecule type" value="Genomic_DNA"/>
</dbReference>
<dbReference type="InterPro" id="IPR006128">
    <property type="entry name" value="Lipoprotein_PsaA-like"/>
</dbReference>
<dbReference type="PANTHER" id="PTHR42953">
    <property type="entry name" value="HIGH-AFFINITY ZINC UPTAKE SYSTEM PROTEIN ZNUA-RELATED"/>
    <property type="match status" value="1"/>
</dbReference>
<keyword evidence="2 5" id="KW-0732">Signal</keyword>
<feature type="region of interest" description="Disordered" evidence="4">
    <location>
        <begin position="133"/>
        <end position="213"/>
    </location>
</feature>
<dbReference type="InterPro" id="IPR050492">
    <property type="entry name" value="Bact_metal-bind_prot9"/>
</dbReference>
<dbReference type="GO" id="GO:0046872">
    <property type="term" value="F:metal ion binding"/>
    <property type="evidence" value="ECO:0007669"/>
    <property type="project" value="InterPro"/>
</dbReference>
<feature type="signal peptide" evidence="5">
    <location>
        <begin position="1"/>
        <end position="23"/>
    </location>
</feature>
<comment type="similarity">
    <text evidence="3">Belongs to the bacterial solute-binding protein 9 family.</text>
</comment>
<dbReference type="PRINTS" id="PR00690">
    <property type="entry name" value="ADHESNFAMILY"/>
</dbReference>
<feature type="compositionally biased region" description="Basic and acidic residues" evidence="4">
    <location>
        <begin position="133"/>
        <end position="196"/>
    </location>
</feature>
<evidence type="ECO:0000256" key="3">
    <source>
        <dbReference type="RuleBase" id="RU003512"/>
    </source>
</evidence>
<gene>
    <name evidence="6" type="ORF">GH741_20835</name>
</gene>
<evidence type="ECO:0000313" key="7">
    <source>
        <dbReference type="Proteomes" id="UP000799092"/>
    </source>
</evidence>
<dbReference type="SUPFAM" id="SSF53807">
    <property type="entry name" value="Helical backbone' metal receptor"/>
    <property type="match status" value="1"/>
</dbReference>
<dbReference type="GO" id="GO:0007155">
    <property type="term" value="P:cell adhesion"/>
    <property type="evidence" value="ECO:0007669"/>
    <property type="project" value="InterPro"/>
</dbReference>
<keyword evidence="7" id="KW-1185">Reference proteome</keyword>
<dbReference type="PRINTS" id="PR00691">
    <property type="entry name" value="ADHESINB"/>
</dbReference>
<proteinExistence type="inferred from homology"/>
<keyword evidence="1 3" id="KW-0813">Transport</keyword>
<comment type="caution">
    <text evidence="6">The sequence shown here is derived from an EMBL/GenBank/DDBJ whole genome shotgun (WGS) entry which is preliminary data.</text>
</comment>
<dbReference type="GO" id="GO:0030001">
    <property type="term" value="P:metal ion transport"/>
    <property type="evidence" value="ECO:0007669"/>
    <property type="project" value="InterPro"/>
</dbReference>
<feature type="chain" id="PRO_5025662479" evidence="5">
    <location>
        <begin position="24"/>
        <end position="383"/>
    </location>
</feature>
<protein>
    <submittedName>
        <fullName evidence="6">ABC transporter substrate-binding protein</fullName>
    </submittedName>
</protein>
<dbReference type="AlphaFoldDB" id="A0A6A8DMQ2"/>
<dbReference type="PANTHER" id="PTHR42953:SF8">
    <property type="entry name" value="ZINT DOMAIN-CONTAINING PROTEIN"/>
    <property type="match status" value="1"/>
</dbReference>